<evidence type="ECO:0000313" key="4">
    <source>
        <dbReference type="EMBL" id="OIJ40572.1"/>
    </source>
</evidence>
<evidence type="ECO:0000256" key="1">
    <source>
        <dbReference type="ARBA" id="ARBA00002397"/>
    </source>
</evidence>
<dbReference type="GO" id="GO:0044780">
    <property type="term" value="P:bacterial-type flagellum assembly"/>
    <property type="evidence" value="ECO:0007669"/>
    <property type="project" value="InterPro"/>
</dbReference>
<dbReference type="Gene3D" id="1.20.58.300">
    <property type="entry name" value="FlgN-like"/>
    <property type="match status" value="1"/>
</dbReference>
<dbReference type="Proteomes" id="UP000180246">
    <property type="component" value="Unassembled WGS sequence"/>
</dbReference>
<gene>
    <name evidence="4" type="ORF">LO55_276</name>
</gene>
<evidence type="ECO:0000256" key="3">
    <source>
        <dbReference type="ARBA" id="ARBA00022795"/>
    </source>
</evidence>
<proteinExistence type="inferred from homology"/>
<organism evidence="4 5">
    <name type="scientific">Massilia timonae</name>
    <dbReference type="NCBI Taxonomy" id="47229"/>
    <lineage>
        <taxon>Bacteria</taxon>
        <taxon>Pseudomonadati</taxon>
        <taxon>Pseudomonadota</taxon>
        <taxon>Betaproteobacteria</taxon>
        <taxon>Burkholderiales</taxon>
        <taxon>Oxalobacteraceae</taxon>
        <taxon>Telluria group</taxon>
        <taxon>Massilia</taxon>
    </lineage>
</organism>
<reference evidence="4 5" key="1">
    <citation type="submission" date="2014-10" db="EMBL/GenBank/DDBJ databases">
        <authorList>
            <person name="Seo M.-J."/>
            <person name="Seok Y.J."/>
            <person name="Cha I.-T."/>
        </authorList>
    </citation>
    <scope>NUCLEOTIDE SEQUENCE [LARGE SCALE GENOMIC DNA]</scope>
    <source>
        <strain evidence="4 5">NEU</strain>
    </source>
</reference>
<dbReference type="AlphaFoldDB" id="A0A1S2N8E6"/>
<sequence>MATLTRTQANALLLDGVQRDLHEAAAIHALLERQFEAAVRHRSVELTALAADLAPLLEAMEGRRQQRLQLVRALLGAQATMEQYIASLTPAARATFDAAWAELETIVRACKEATIRNGQLLAEQYSVMQRVLHGEDAIYAPR</sequence>
<accession>A0A1S2N8E6</accession>
<dbReference type="SUPFAM" id="SSF140566">
    <property type="entry name" value="FlgN-like"/>
    <property type="match status" value="1"/>
</dbReference>
<protein>
    <submittedName>
        <fullName evidence="4">FlgN family protein</fullName>
    </submittedName>
</protein>
<dbReference type="RefSeq" id="WP_071360151.1">
    <property type="nucleotide sequence ID" value="NZ_JRYB01000001.1"/>
</dbReference>
<comment type="function">
    <text evidence="1">Required for the efficient initiation of filament assembly.</text>
</comment>
<evidence type="ECO:0000313" key="5">
    <source>
        <dbReference type="Proteomes" id="UP000180246"/>
    </source>
</evidence>
<name>A0A1S2N8E6_9BURK</name>
<keyword evidence="3" id="KW-1005">Bacterial flagellum biogenesis</keyword>
<dbReference type="InterPro" id="IPR007809">
    <property type="entry name" value="FlgN-like"/>
</dbReference>
<dbReference type="InterPro" id="IPR036679">
    <property type="entry name" value="FlgN-like_sf"/>
</dbReference>
<evidence type="ECO:0000256" key="2">
    <source>
        <dbReference type="ARBA" id="ARBA00007703"/>
    </source>
</evidence>
<dbReference type="EMBL" id="JRYB01000001">
    <property type="protein sequence ID" value="OIJ40572.1"/>
    <property type="molecule type" value="Genomic_DNA"/>
</dbReference>
<comment type="similarity">
    <text evidence="2">Belongs to the FlgN family.</text>
</comment>
<comment type="caution">
    <text evidence="4">The sequence shown here is derived from an EMBL/GenBank/DDBJ whole genome shotgun (WGS) entry which is preliminary data.</text>
</comment>
<dbReference type="Pfam" id="PF05130">
    <property type="entry name" value="FlgN"/>
    <property type="match status" value="1"/>
</dbReference>